<feature type="region of interest" description="Disordered" evidence="1">
    <location>
        <begin position="192"/>
        <end position="235"/>
    </location>
</feature>
<feature type="compositionally biased region" description="Low complexity" evidence="1">
    <location>
        <begin position="200"/>
        <end position="212"/>
    </location>
</feature>
<organism evidence="2 3">
    <name type="scientific">Musa acuminata subsp. malaccensis</name>
    <name type="common">Wild banana</name>
    <name type="synonym">Musa malaccensis</name>
    <dbReference type="NCBI Taxonomy" id="214687"/>
    <lineage>
        <taxon>Eukaryota</taxon>
        <taxon>Viridiplantae</taxon>
        <taxon>Streptophyta</taxon>
        <taxon>Embryophyta</taxon>
        <taxon>Tracheophyta</taxon>
        <taxon>Spermatophyta</taxon>
        <taxon>Magnoliopsida</taxon>
        <taxon>Liliopsida</taxon>
        <taxon>Zingiberales</taxon>
        <taxon>Musaceae</taxon>
        <taxon>Musa</taxon>
    </lineage>
</organism>
<dbReference type="AlphaFoldDB" id="A0A804I181"/>
<accession>A0A804I181</accession>
<evidence type="ECO:0000313" key="3">
    <source>
        <dbReference type="Proteomes" id="UP000012960"/>
    </source>
</evidence>
<feature type="region of interest" description="Disordered" evidence="1">
    <location>
        <begin position="23"/>
        <end position="47"/>
    </location>
</feature>
<dbReference type="Gramene" id="Ma02_t10260.1">
    <property type="protein sequence ID" value="Ma02_p10260.1"/>
    <property type="gene ID" value="Ma02_g10260"/>
</dbReference>
<keyword evidence="3" id="KW-1185">Reference proteome</keyword>
<evidence type="ECO:0000256" key="1">
    <source>
        <dbReference type="SAM" id="MobiDB-lite"/>
    </source>
</evidence>
<feature type="compositionally biased region" description="Basic and acidic residues" evidence="1">
    <location>
        <begin position="23"/>
        <end position="42"/>
    </location>
</feature>
<protein>
    <submittedName>
        <fullName evidence="2">Uncharacterized protein</fullName>
    </submittedName>
</protein>
<dbReference type="Proteomes" id="UP000012960">
    <property type="component" value="Unplaced"/>
</dbReference>
<sequence length="235" mass="25961">MEDCHDLQNRSEDFIRKGYLGRYLEKPQESTPHHRGPIERRRPSTCPSLSRSVLDLRLAIPTLAQASPDRLPTYSPRAQLLSEPLQIGSQPAARWQSSFPSLSRSVPDLQPVGPAIVRASPDRFPTYSPQAQLLPEPLQIGSRPAACRPSYCLSLSRSIPDLHPVSPTLARASPDRFPTCSPQAQLLPEPLQIGSRPIARRPSSCPSLSRSVPDLRPTGPTLVRASPNWFPTYSP</sequence>
<evidence type="ECO:0000313" key="2">
    <source>
        <dbReference type="EnsemblPlants" id="Ma02_p10260.1"/>
    </source>
</evidence>
<dbReference type="InParanoid" id="A0A804I181"/>
<reference evidence="2" key="1">
    <citation type="submission" date="2021-05" db="UniProtKB">
        <authorList>
            <consortium name="EnsemblPlants"/>
        </authorList>
    </citation>
    <scope>IDENTIFICATION</scope>
    <source>
        <strain evidence="2">subsp. malaccensis</strain>
    </source>
</reference>
<proteinExistence type="predicted"/>
<dbReference type="EnsemblPlants" id="Ma02_t10260.1">
    <property type="protein sequence ID" value="Ma02_p10260.1"/>
    <property type="gene ID" value="Ma02_g10260"/>
</dbReference>
<name>A0A804I181_MUSAM</name>